<dbReference type="Proteomes" id="UP001283341">
    <property type="component" value="Unassembled WGS sequence"/>
</dbReference>
<gene>
    <name evidence="1" type="ORF">B0H66DRAFT_389629</name>
</gene>
<reference evidence="1" key="2">
    <citation type="submission" date="2023-06" db="EMBL/GenBank/DDBJ databases">
        <authorList>
            <consortium name="Lawrence Berkeley National Laboratory"/>
            <person name="Haridas S."/>
            <person name="Hensen N."/>
            <person name="Bonometti L."/>
            <person name="Westerberg I."/>
            <person name="Brannstrom I.O."/>
            <person name="Guillou S."/>
            <person name="Cros-Aarteil S."/>
            <person name="Calhoun S."/>
            <person name="Kuo A."/>
            <person name="Mondo S."/>
            <person name="Pangilinan J."/>
            <person name="Riley R."/>
            <person name="Labutti K."/>
            <person name="Andreopoulos B."/>
            <person name="Lipzen A."/>
            <person name="Chen C."/>
            <person name="Yanf M."/>
            <person name="Daum C."/>
            <person name="Ng V."/>
            <person name="Clum A."/>
            <person name="Steindorff A."/>
            <person name="Ohm R."/>
            <person name="Martin F."/>
            <person name="Silar P."/>
            <person name="Natvig D."/>
            <person name="Lalanne C."/>
            <person name="Gautier V."/>
            <person name="Ament-Velasquez S.L."/>
            <person name="Kruys A."/>
            <person name="Hutchinson M.I."/>
            <person name="Powell A.J."/>
            <person name="Barry K."/>
            <person name="Miller A.N."/>
            <person name="Grigoriev I.V."/>
            <person name="Debuchy R."/>
            <person name="Gladieux P."/>
            <person name="Thoren M.H."/>
            <person name="Johannesson H."/>
        </authorList>
    </citation>
    <scope>NUCLEOTIDE SEQUENCE</scope>
    <source>
        <strain evidence="1">CBS 118394</strain>
    </source>
</reference>
<organism evidence="1 2">
    <name type="scientific">Apodospora peruviana</name>
    <dbReference type="NCBI Taxonomy" id="516989"/>
    <lineage>
        <taxon>Eukaryota</taxon>
        <taxon>Fungi</taxon>
        <taxon>Dikarya</taxon>
        <taxon>Ascomycota</taxon>
        <taxon>Pezizomycotina</taxon>
        <taxon>Sordariomycetes</taxon>
        <taxon>Sordariomycetidae</taxon>
        <taxon>Sordariales</taxon>
        <taxon>Lasiosphaeriaceae</taxon>
        <taxon>Apodospora</taxon>
    </lineage>
</organism>
<reference evidence="1" key="1">
    <citation type="journal article" date="2023" name="Mol. Phylogenet. Evol.">
        <title>Genome-scale phylogeny and comparative genomics of the fungal order Sordariales.</title>
        <authorList>
            <person name="Hensen N."/>
            <person name="Bonometti L."/>
            <person name="Westerberg I."/>
            <person name="Brannstrom I.O."/>
            <person name="Guillou S."/>
            <person name="Cros-Aarteil S."/>
            <person name="Calhoun S."/>
            <person name="Haridas S."/>
            <person name="Kuo A."/>
            <person name="Mondo S."/>
            <person name="Pangilinan J."/>
            <person name="Riley R."/>
            <person name="LaButti K."/>
            <person name="Andreopoulos B."/>
            <person name="Lipzen A."/>
            <person name="Chen C."/>
            <person name="Yan M."/>
            <person name="Daum C."/>
            <person name="Ng V."/>
            <person name="Clum A."/>
            <person name="Steindorff A."/>
            <person name="Ohm R.A."/>
            <person name="Martin F."/>
            <person name="Silar P."/>
            <person name="Natvig D.O."/>
            <person name="Lalanne C."/>
            <person name="Gautier V."/>
            <person name="Ament-Velasquez S.L."/>
            <person name="Kruys A."/>
            <person name="Hutchinson M.I."/>
            <person name="Powell A.J."/>
            <person name="Barry K."/>
            <person name="Miller A.N."/>
            <person name="Grigoriev I.V."/>
            <person name="Debuchy R."/>
            <person name="Gladieux P."/>
            <person name="Hiltunen Thoren M."/>
            <person name="Johannesson H."/>
        </authorList>
    </citation>
    <scope>NUCLEOTIDE SEQUENCE</scope>
    <source>
        <strain evidence="1">CBS 118394</strain>
    </source>
</reference>
<keyword evidence="2" id="KW-1185">Reference proteome</keyword>
<proteinExistence type="predicted"/>
<accession>A0AAE0LY02</accession>
<dbReference type="AlphaFoldDB" id="A0AAE0LY02"/>
<comment type="caution">
    <text evidence="1">The sequence shown here is derived from an EMBL/GenBank/DDBJ whole genome shotgun (WGS) entry which is preliminary data.</text>
</comment>
<evidence type="ECO:0000313" key="1">
    <source>
        <dbReference type="EMBL" id="KAK3312046.1"/>
    </source>
</evidence>
<dbReference type="EMBL" id="JAUEDM010000009">
    <property type="protein sequence ID" value="KAK3312046.1"/>
    <property type="molecule type" value="Genomic_DNA"/>
</dbReference>
<protein>
    <submittedName>
        <fullName evidence="1">Uncharacterized protein</fullName>
    </submittedName>
</protein>
<evidence type="ECO:0000313" key="2">
    <source>
        <dbReference type="Proteomes" id="UP001283341"/>
    </source>
</evidence>
<sequence length="134" mass="15582">MDQLQLRSKPSLLLGAVRPAICKHHRHLCAAKPEVSALVWASIKLTLQIIVNFVSYFDAFSKMFIRFDSMRPRFEEYSLLFPTSARLKKALIEFQGSIIRCCNETILTSRRTWHHQVIHILFSSFENDMAPFVQ</sequence>
<name>A0AAE0LY02_9PEZI</name>